<evidence type="ECO:0000313" key="2">
    <source>
        <dbReference type="Proteomes" id="UP000262954"/>
    </source>
</evidence>
<dbReference type="RefSeq" id="WP_009318940.1">
    <property type="nucleotide sequence ID" value="NZ_CABKQP010000005.1"/>
</dbReference>
<gene>
    <name evidence="1" type="ORF">DDY73_13225</name>
</gene>
<comment type="caution">
    <text evidence="1">The sequence shown here is derived from an EMBL/GenBank/DDBJ whole genome shotgun (WGS) entry which is preliminary data.</text>
</comment>
<sequence length="120" mass="13743">MIGFIVKYLGRNFKVGSSESDATLNVTLVRNEFILEGSSGQPYISSFQLQKDGIELDVEVAEFDEASIPITADNYKDTCQIDPLYIEMIDKQKADVDWNLKCKLEEFRKLEEILKEENLI</sequence>
<organism evidence="1 2">
    <name type="scientific">Coprobacter fastidiosus</name>
    <dbReference type="NCBI Taxonomy" id="1099853"/>
    <lineage>
        <taxon>Bacteria</taxon>
        <taxon>Pseudomonadati</taxon>
        <taxon>Bacteroidota</taxon>
        <taxon>Bacteroidia</taxon>
        <taxon>Bacteroidales</taxon>
        <taxon>Barnesiellaceae</taxon>
        <taxon>Coprobacter</taxon>
    </lineage>
</organism>
<name>A0A354M613_9BACT</name>
<proteinExistence type="predicted"/>
<protein>
    <submittedName>
        <fullName evidence="1">Uncharacterized protein</fullName>
    </submittedName>
</protein>
<reference evidence="1 2" key="1">
    <citation type="journal article" date="2018" name="Nat. Biotechnol.">
        <title>A standardized bacterial taxonomy based on genome phylogeny substantially revises the tree of life.</title>
        <authorList>
            <person name="Parks D.H."/>
            <person name="Chuvochina M."/>
            <person name="Waite D.W."/>
            <person name="Rinke C."/>
            <person name="Skarshewski A."/>
            <person name="Chaumeil P.A."/>
            <person name="Hugenholtz P."/>
        </authorList>
    </citation>
    <scope>NUCLEOTIDE SEQUENCE [LARGE SCALE GENOMIC DNA]</scope>
    <source>
        <strain evidence="1">UBA11482</strain>
    </source>
</reference>
<evidence type="ECO:0000313" key="1">
    <source>
        <dbReference type="EMBL" id="HBJ09952.1"/>
    </source>
</evidence>
<accession>A0A354M613</accession>
<dbReference type="Proteomes" id="UP000262954">
    <property type="component" value="Unassembled WGS sequence"/>
</dbReference>
<dbReference type="EMBL" id="DNWC01000166">
    <property type="protein sequence ID" value="HBJ09952.1"/>
    <property type="molecule type" value="Genomic_DNA"/>
</dbReference>
<dbReference type="AlphaFoldDB" id="A0A354M613"/>